<dbReference type="PANTHER" id="PTHR35585">
    <property type="entry name" value="HHE DOMAIN PROTEIN (AFU_ORTHOLOGUE AFUA_4G00730)"/>
    <property type="match status" value="1"/>
</dbReference>
<dbReference type="EMBL" id="CAJMWZ010002366">
    <property type="protein sequence ID" value="CAE6454667.1"/>
    <property type="molecule type" value="Genomic_DNA"/>
</dbReference>
<name>A0A8H3GL17_9AGAM</name>
<protein>
    <recommendedName>
        <fullName evidence="1">Hemerythrin-like domain-containing protein</fullName>
    </recommendedName>
</protein>
<dbReference type="InterPro" id="IPR012312">
    <property type="entry name" value="Hemerythrin-like"/>
</dbReference>
<evidence type="ECO:0000259" key="1">
    <source>
        <dbReference type="Pfam" id="PF01814"/>
    </source>
</evidence>
<sequence length="188" mass="21721">MFSRFSRTLFNPRLVTLGQRGPTIRFIHASTSSRLDYFEEIMVDHNNFRDLHARFVSAYDKRDEDEMTRIANTLVREVALHSDSEEMAIYRAMDENNLRNCSELDRAAHRVMKEAFKHVDSNSIASLGITEYANAVQRACQALFEHAEEEENDHYKKLSSVLNPLQKSHLATDFLKARNQRLMGKLGA</sequence>
<evidence type="ECO:0000313" key="2">
    <source>
        <dbReference type="EMBL" id="CAE6454667.1"/>
    </source>
</evidence>
<reference evidence="2" key="1">
    <citation type="submission" date="2021-01" db="EMBL/GenBank/DDBJ databases">
        <authorList>
            <person name="Kaushik A."/>
        </authorList>
    </citation>
    <scope>NUCLEOTIDE SEQUENCE</scope>
    <source>
        <strain evidence="2">Type strain: AG8-Rh-89/</strain>
    </source>
</reference>
<dbReference type="PANTHER" id="PTHR35585:SF1">
    <property type="entry name" value="HHE DOMAIN PROTEIN (AFU_ORTHOLOGUE AFUA_4G00730)"/>
    <property type="match status" value="1"/>
</dbReference>
<evidence type="ECO:0000313" key="3">
    <source>
        <dbReference type="Proteomes" id="UP000663850"/>
    </source>
</evidence>
<organism evidence="2 3">
    <name type="scientific">Rhizoctonia solani</name>
    <dbReference type="NCBI Taxonomy" id="456999"/>
    <lineage>
        <taxon>Eukaryota</taxon>
        <taxon>Fungi</taxon>
        <taxon>Dikarya</taxon>
        <taxon>Basidiomycota</taxon>
        <taxon>Agaricomycotina</taxon>
        <taxon>Agaricomycetes</taxon>
        <taxon>Cantharellales</taxon>
        <taxon>Ceratobasidiaceae</taxon>
        <taxon>Rhizoctonia</taxon>
    </lineage>
</organism>
<feature type="domain" description="Hemerythrin-like" evidence="1">
    <location>
        <begin position="39"/>
        <end position="157"/>
    </location>
</feature>
<proteinExistence type="predicted"/>
<dbReference type="Proteomes" id="UP000663850">
    <property type="component" value="Unassembled WGS sequence"/>
</dbReference>
<dbReference type="AlphaFoldDB" id="A0A8H3GL17"/>
<dbReference type="Pfam" id="PF01814">
    <property type="entry name" value="Hemerythrin"/>
    <property type="match status" value="1"/>
</dbReference>
<gene>
    <name evidence="2" type="ORF">RDB_LOCUS44102</name>
</gene>
<comment type="caution">
    <text evidence="2">The sequence shown here is derived from an EMBL/GenBank/DDBJ whole genome shotgun (WGS) entry which is preliminary data.</text>
</comment>
<accession>A0A8H3GL17</accession>
<dbReference type="Gene3D" id="1.20.120.520">
    <property type="entry name" value="nmb1532 protein domain like"/>
    <property type="match status" value="1"/>
</dbReference>